<name>A0ABT5AZV7_9BACT</name>
<protein>
    <submittedName>
        <fullName evidence="2">Uncharacterized protein</fullName>
    </submittedName>
</protein>
<feature type="signal peptide" evidence="1">
    <location>
        <begin position="1"/>
        <end position="23"/>
    </location>
</feature>
<dbReference type="RefSeq" id="WP_271994545.1">
    <property type="nucleotide sequence ID" value="NZ_JAQNDN010000001.1"/>
</dbReference>
<gene>
    <name evidence="2" type="ORF">POL58_03715</name>
</gene>
<feature type="chain" id="PRO_5047057769" evidence="1">
    <location>
        <begin position="24"/>
        <end position="82"/>
    </location>
</feature>
<sequence length="82" mass="8136">MPRPVLALALACAAVSVLPDADAGVNSVMALANAELTEALARAPDGGDETLAWAALAVLPGQDAARGCCRRIAARPAQCGPA</sequence>
<accession>A0ABT5AZV7</accession>
<comment type="caution">
    <text evidence="2">The sequence shown here is derived from an EMBL/GenBank/DDBJ whole genome shotgun (WGS) entry which is preliminary data.</text>
</comment>
<proteinExistence type="predicted"/>
<evidence type="ECO:0000313" key="2">
    <source>
        <dbReference type="EMBL" id="MDC0666824.1"/>
    </source>
</evidence>
<keyword evidence="1" id="KW-0732">Signal</keyword>
<organism evidence="2 3">
    <name type="scientific">Nannocystis radixulma</name>
    <dbReference type="NCBI Taxonomy" id="2995305"/>
    <lineage>
        <taxon>Bacteria</taxon>
        <taxon>Pseudomonadati</taxon>
        <taxon>Myxococcota</taxon>
        <taxon>Polyangia</taxon>
        <taxon>Nannocystales</taxon>
        <taxon>Nannocystaceae</taxon>
        <taxon>Nannocystis</taxon>
    </lineage>
</organism>
<dbReference type="EMBL" id="JAQNDN010000001">
    <property type="protein sequence ID" value="MDC0666824.1"/>
    <property type="molecule type" value="Genomic_DNA"/>
</dbReference>
<reference evidence="2 3" key="1">
    <citation type="submission" date="2022-11" db="EMBL/GenBank/DDBJ databases">
        <title>Minimal conservation of predation-associated metabolite biosynthetic gene clusters underscores biosynthetic potential of Myxococcota including descriptions for ten novel species: Archangium lansinium sp. nov., Myxococcus landrumus sp. nov., Nannocystis bai.</title>
        <authorList>
            <person name="Ahearne A."/>
            <person name="Stevens C."/>
            <person name="Dowd S."/>
        </authorList>
    </citation>
    <scope>NUCLEOTIDE SEQUENCE [LARGE SCALE GENOMIC DNA]</scope>
    <source>
        <strain evidence="2 3">NCELM</strain>
    </source>
</reference>
<evidence type="ECO:0000313" key="3">
    <source>
        <dbReference type="Proteomes" id="UP001217838"/>
    </source>
</evidence>
<evidence type="ECO:0000256" key="1">
    <source>
        <dbReference type="SAM" id="SignalP"/>
    </source>
</evidence>
<dbReference type="Proteomes" id="UP001217838">
    <property type="component" value="Unassembled WGS sequence"/>
</dbReference>
<keyword evidence="3" id="KW-1185">Reference proteome</keyword>